<reference evidence="3" key="2">
    <citation type="submission" date="2021-08" db="EMBL/GenBank/DDBJ databases">
        <authorList>
            <person name="Tani A."/>
            <person name="Ola A."/>
            <person name="Ogura Y."/>
            <person name="Katsura K."/>
            <person name="Hayashi T."/>
        </authorList>
    </citation>
    <scope>NUCLEOTIDE SEQUENCE</scope>
    <source>
        <strain evidence="3">DSM 16372</strain>
    </source>
</reference>
<evidence type="ECO:0000259" key="2">
    <source>
        <dbReference type="Pfam" id="PF16220"/>
    </source>
</evidence>
<sequence>MTGSEASGATEEDGEDPVREIAAGWVARLSSPDATETDRRTFEAWHRADPAHAKAYAEMDALWRRLGQVPDPRRRRRPSRGLAGIAAAALLGGALAYELGLVDRMRADVWTGVGEIAHETLADGSHIDLNTDTALALRLTAAGREVELLRGEAFFDVAPDPRRPFVVRGNGLSVRALGTRFSVRVDGADRPVDVAEGRVEVTASGRRVQVAAGEAVRLQDGAAPAVVAADVGRATAWRQGRLLVSGERLSGVLAELGRYRRGGIVLLDGKAGERRVTGVFDPRDTDEALEVIAATMGVRVTRLTPFLVLVGSPL</sequence>
<gene>
    <name evidence="3" type="primary">fecR</name>
    <name evidence="3" type="ORF">BHAOGJBA_0959</name>
</gene>
<feature type="domain" description="FecR N-terminal" evidence="2">
    <location>
        <begin position="22"/>
        <end position="62"/>
    </location>
</feature>
<dbReference type="InterPro" id="IPR032623">
    <property type="entry name" value="FecR_N"/>
</dbReference>
<proteinExistence type="predicted"/>
<dbReference type="GO" id="GO:0016989">
    <property type="term" value="F:sigma factor antagonist activity"/>
    <property type="evidence" value="ECO:0007669"/>
    <property type="project" value="TreeGrafter"/>
</dbReference>
<evidence type="ECO:0000313" key="3">
    <source>
        <dbReference type="EMBL" id="GJD87456.1"/>
    </source>
</evidence>
<dbReference type="Gene3D" id="2.60.120.1440">
    <property type="match status" value="1"/>
</dbReference>
<name>A0AAV4ZG98_9HYPH</name>
<dbReference type="Proteomes" id="UP001055247">
    <property type="component" value="Unassembled WGS sequence"/>
</dbReference>
<dbReference type="Pfam" id="PF16220">
    <property type="entry name" value="DUF4880"/>
    <property type="match status" value="1"/>
</dbReference>
<dbReference type="InterPro" id="IPR012373">
    <property type="entry name" value="Ferrdict_sens_TM"/>
</dbReference>
<protein>
    <submittedName>
        <fullName evidence="3">Protein FecR</fullName>
    </submittedName>
</protein>
<dbReference type="Pfam" id="PF04773">
    <property type="entry name" value="FecR"/>
    <property type="match status" value="1"/>
</dbReference>
<accession>A0AAV4ZG98</accession>
<dbReference type="InterPro" id="IPR006860">
    <property type="entry name" value="FecR"/>
</dbReference>
<dbReference type="PANTHER" id="PTHR30273">
    <property type="entry name" value="PERIPLASMIC SIGNAL SENSOR AND SIGMA FACTOR ACTIVATOR FECR-RELATED"/>
    <property type="match status" value="1"/>
</dbReference>
<organism evidence="3 4">
    <name type="scientific">Methylobacterium hispanicum</name>
    <dbReference type="NCBI Taxonomy" id="270350"/>
    <lineage>
        <taxon>Bacteria</taxon>
        <taxon>Pseudomonadati</taxon>
        <taxon>Pseudomonadota</taxon>
        <taxon>Alphaproteobacteria</taxon>
        <taxon>Hyphomicrobiales</taxon>
        <taxon>Methylobacteriaceae</taxon>
        <taxon>Methylobacterium</taxon>
    </lineage>
</organism>
<reference evidence="3" key="1">
    <citation type="journal article" date="2016" name="Front. Microbiol.">
        <title>Genome Sequence of the Piezophilic, Mesophilic Sulfate-Reducing Bacterium Desulfovibrio indicus J2T.</title>
        <authorList>
            <person name="Cao J."/>
            <person name="Maignien L."/>
            <person name="Shao Z."/>
            <person name="Alain K."/>
            <person name="Jebbar M."/>
        </authorList>
    </citation>
    <scope>NUCLEOTIDE SEQUENCE</scope>
    <source>
        <strain evidence="3">DSM 16372</strain>
    </source>
</reference>
<dbReference type="PANTHER" id="PTHR30273:SF2">
    <property type="entry name" value="PROTEIN FECR"/>
    <property type="match status" value="1"/>
</dbReference>
<dbReference type="Gene3D" id="3.55.50.30">
    <property type="match status" value="1"/>
</dbReference>
<evidence type="ECO:0000313" key="4">
    <source>
        <dbReference type="Proteomes" id="UP001055247"/>
    </source>
</evidence>
<dbReference type="EMBL" id="BPQO01000003">
    <property type="protein sequence ID" value="GJD87456.1"/>
    <property type="molecule type" value="Genomic_DNA"/>
</dbReference>
<feature type="domain" description="FecR protein" evidence="1">
    <location>
        <begin position="108"/>
        <end position="200"/>
    </location>
</feature>
<evidence type="ECO:0000259" key="1">
    <source>
        <dbReference type="Pfam" id="PF04773"/>
    </source>
</evidence>
<keyword evidence="4" id="KW-1185">Reference proteome</keyword>
<dbReference type="RefSeq" id="WP_066919297.1">
    <property type="nucleotide sequence ID" value="NZ_BPQO01000003.1"/>
</dbReference>
<dbReference type="PIRSF" id="PIRSF018266">
    <property type="entry name" value="FecR"/>
    <property type="match status" value="1"/>
</dbReference>
<dbReference type="AlphaFoldDB" id="A0AAV4ZG98"/>
<comment type="caution">
    <text evidence="3">The sequence shown here is derived from an EMBL/GenBank/DDBJ whole genome shotgun (WGS) entry which is preliminary data.</text>
</comment>